<organism evidence="2">
    <name type="scientific">viral metagenome</name>
    <dbReference type="NCBI Taxonomy" id="1070528"/>
    <lineage>
        <taxon>unclassified sequences</taxon>
        <taxon>metagenomes</taxon>
        <taxon>organismal metagenomes</taxon>
    </lineage>
</organism>
<dbReference type="AlphaFoldDB" id="A0A6C0B8K0"/>
<proteinExistence type="predicted"/>
<dbReference type="Gene3D" id="3.40.140.10">
    <property type="entry name" value="Cytidine Deaminase, domain 2"/>
    <property type="match status" value="1"/>
</dbReference>
<dbReference type="Pfam" id="PF00383">
    <property type="entry name" value="dCMP_cyt_deam_1"/>
    <property type="match status" value="1"/>
</dbReference>
<dbReference type="PROSITE" id="PS51747">
    <property type="entry name" value="CYT_DCMP_DEAMINASES_2"/>
    <property type="match status" value="1"/>
</dbReference>
<dbReference type="EMBL" id="MN739099">
    <property type="protein sequence ID" value="QHS88565.1"/>
    <property type="molecule type" value="Genomic_DNA"/>
</dbReference>
<dbReference type="GO" id="GO:0003824">
    <property type="term" value="F:catalytic activity"/>
    <property type="evidence" value="ECO:0007669"/>
    <property type="project" value="InterPro"/>
</dbReference>
<dbReference type="InterPro" id="IPR002125">
    <property type="entry name" value="CMP_dCMP_dom"/>
</dbReference>
<feature type="domain" description="CMP/dCMP-type deaminase" evidence="1">
    <location>
        <begin position="2"/>
        <end position="74"/>
    </location>
</feature>
<sequence>MRKEERFLSLASAIAHNSMMHHKHGALLVYHGKPVSVGYNSTRNYSKDNVIEKCYTCHSEMDAIRNATKVVHRS</sequence>
<name>A0A6C0B8K0_9ZZZZ</name>
<dbReference type="InterPro" id="IPR016193">
    <property type="entry name" value="Cytidine_deaminase-like"/>
</dbReference>
<reference evidence="2" key="1">
    <citation type="journal article" date="2020" name="Nature">
        <title>Giant virus diversity and host interactions through global metagenomics.</title>
        <authorList>
            <person name="Schulz F."/>
            <person name="Roux S."/>
            <person name="Paez-Espino D."/>
            <person name="Jungbluth S."/>
            <person name="Walsh D.A."/>
            <person name="Denef V.J."/>
            <person name="McMahon K.D."/>
            <person name="Konstantinidis K.T."/>
            <person name="Eloe-Fadrosh E.A."/>
            <person name="Kyrpides N.C."/>
            <person name="Woyke T."/>
        </authorList>
    </citation>
    <scope>NUCLEOTIDE SEQUENCE</scope>
    <source>
        <strain evidence="2">GVMAG-M-3300010158-55</strain>
    </source>
</reference>
<protein>
    <recommendedName>
        <fullName evidence="1">CMP/dCMP-type deaminase domain-containing protein</fullName>
    </recommendedName>
</protein>
<accession>A0A6C0B8K0</accession>
<evidence type="ECO:0000259" key="1">
    <source>
        <dbReference type="PROSITE" id="PS51747"/>
    </source>
</evidence>
<evidence type="ECO:0000313" key="2">
    <source>
        <dbReference type="EMBL" id="QHS88565.1"/>
    </source>
</evidence>
<dbReference type="SUPFAM" id="SSF53927">
    <property type="entry name" value="Cytidine deaminase-like"/>
    <property type="match status" value="1"/>
</dbReference>